<dbReference type="PANTHER" id="PTHR37017:SF11">
    <property type="entry name" value="ESTERASE_LIPASE_THIOESTERASE DOMAIN-CONTAINING PROTEIN"/>
    <property type="match status" value="1"/>
</dbReference>
<accession>F3Z237</accession>
<dbReference type="PANTHER" id="PTHR37017">
    <property type="entry name" value="AB HYDROLASE-1 DOMAIN-CONTAINING PROTEIN-RELATED"/>
    <property type="match status" value="1"/>
</dbReference>
<gene>
    <name evidence="3" type="ORF">Desaf_2938</name>
</gene>
<evidence type="ECO:0000313" key="3">
    <source>
        <dbReference type="EMBL" id="EGJ51246.1"/>
    </source>
</evidence>
<dbReference type="KEGG" id="daf:Desaf_2938"/>
<feature type="region of interest" description="Disordered" evidence="1">
    <location>
        <begin position="229"/>
        <end position="276"/>
    </location>
</feature>
<sequence>MSIFVLLHGAFQGGWVWQDVEAALCRIGHDVHAPTLTGSGNLAYLLNDKLGLDSAIDDAAGLFFYQDLRAVTLVCHSWSGMLAPAVAGRLPDRVRRIVFVDAVLPEPGKSFADLAGPEFQAMLDKHIEGWLVRPWPLPVFGMHCEERKRWFSSRINSFPLKAFTDPFTGPGQPEWPACAYIRCLETPMPFLKNMAARARTLGFAYREIESGHSPMTTAPDRLAEILSGLAGPTNNSAAGSPGQSGRPSCTSGQGSDELRRLHCSRRKARAAMAPRS</sequence>
<dbReference type="Proteomes" id="UP000007844">
    <property type="component" value="Chromosome"/>
</dbReference>
<feature type="compositionally biased region" description="Polar residues" evidence="1">
    <location>
        <begin position="232"/>
        <end position="254"/>
    </location>
</feature>
<dbReference type="RefSeq" id="WP_014260902.1">
    <property type="nucleotide sequence ID" value="NC_016629.1"/>
</dbReference>
<name>F3Z237_DESAF</name>
<dbReference type="AlphaFoldDB" id="F3Z237"/>
<dbReference type="InterPro" id="IPR000073">
    <property type="entry name" value="AB_hydrolase_1"/>
</dbReference>
<dbReference type="Gene3D" id="3.40.50.1820">
    <property type="entry name" value="alpha/beta hydrolase"/>
    <property type="match status" value="1"/>
</dbReference>
<dbReference type="eggNOG" id="COG0596">
    <property type="taxonomic scope" value="Bacteria"/>
</dbReference>
<dbReference type="SUPFAM" id="SSF53474">
    <property type="entry name" value="alpha/beta-Hydrolases"/>
    <property type="match status" value="1"/>
</dbReference>
<organism evidence="3 4">
    <name type="scientific">Desulfocurvibacter africanus subsp. africanus str. Walvis Bay</name>
    <dbReference type="NCBI Taxonomy" id="690850"/>
    <lineage>
        <taxon>Bacteria</taxon>
        <taxon>Pseudomonadati</taxon>
        <taxon>Thermodesulfobacteriota</taxon>
        <taxon>Desulfovibrionia</taxon>
        <taxon>Desulfovibrionales</taxon>
        <taxon>Desulfovibrionaceae</taxon>
        <taxon>Desulfocurvibacter</taxon>
    </lineage>
</organism>
<dbReference type="InterPro" id="IPR029058">
    <property type="entry name" value="AB_hydrolase_fold"/>
</dbReference>
<dbReference type="EMBL" id="CP003221">
    <property type="protein sequence ID" value="EGJ51246.1"/>
    <property type="molecule type" value="Genomic_DNA"/>
</dbReference>
<feature type="domain" description="AB hydrolase-1" evidence="2">
    <location>
        <begin position="4"/>
        <end position="224"/>
    </location>
</feature>
<reference evidence="3 4" key="1">
    <citation type="journal article" date="2011" name="J. Bacteriol.">
        <title>Genome sequence of the mercury-methylating and pleomorphic Desulfovibrio africanus Strain Walvis Bay.</title>
        <authorList>
            <person name="Brown S.D."/>
            <person name="Wall J.D."/>
            <person name="Kucken A.M."/>
            <person name="Gilmour C.C."/>
            <person name="Podar M."/>
            <person name="Brandt C.C."/>
            <person name="Teshima H."/>
            <person name="Detter J.C."/>
            <person name="Han C.S."/>
            <person name="Land M.L."/>
            <person name="Lucas S."/>
            <person name="Han J."/>
            <person name="Pennacchio L."/>
            <person name="Nolan M."/>
            <person name="Pitluck S."/>
            <person name="Woyke T."/>
            <person name="Goodwin L."/>
            <person name="Palumbo A.V."/>
            <person name="Elias D.A."/>
        </authorList>
    </citation>
    <scope>NUCLEOTIDE SEQUENCE [LARGE SCALE GENOMIC DNA]</scope>
    <source>
        <strain evidence="3 4">Walvis Bay</strain>
    </source>
</reference>
<protein>
    <submittedName>
        <fullName evidence="3">Putative esterase</fullName>
    </submittedName>
</protein>
<dbReference type="InterPro" id="IPR052897">
    <property type="entry name" value="Sec-Metab_Biosynth_Hydrolase"/>
</dbReference>
<evidence type="ECO:0000259" key="2">
    <source>
        <dbReference type="Pfam" id="PF12697"/>
    </source>
</evidence>
<evidence type="ECO:0000313" key="4">
    <source>
        <dbReference type="Proteomes" id="UP000007844"/>
    </source>
</evidence>
<proteinExistence type="predicted"/>
<keyword evidence="4" id="KW-1185">Reference proteome</keyword>
<dbReference type="HOGENOM" id="CLU_046066_3_2_7"/>
<dbReference type="Pfam" id="PF12697">
    <property type="entry name" value="Abhydrolase_6"/>
    <property type="match status" value="1"/>
</dbReference>
<evidence type="ECO:0000256" key="1">
    <source>
        <dbReference type="SAM" id="MobiDB-lite"/>
    </source>
</evidence>
<dbReference type="STRING" id="690850.Desaf_2938"/>